<dbReference type="AlphaFoldDB" id="A0A7V3VS27"/>
<reference evidence="5" key="1">
    <citation type="journal article" date="2020" name="mSystems">
        <title>Genome- and Community-Level Interaction Insights into Carbon Utilization and Element Cycling Functions of Hydrothermarchaeota in Hydrothermal Sediment.</title>
        <authorList>
            <person name="Zhou Z."/>
            <person name="Liu Y."/>
            <person name="Xu W."/>
            <person name="Pan J."/>
            <person name="Luo Z.H."/>
            <person name="Li M."/>
        </authorList>
    </citation>
    <scope>NUCLEOTIDE SEQUENCE [LARGE SCALE GENOMIC DNA]</scope>
    <source>
        <strain evidence="5">SpSt-966</strain>
    </source>
</reference>
<dbReference type="GO" id="GO:0046961">
    <property type="term" value="F:proton-transporting ATPase activity, rotational mechanism"/>
    <property type="evidence" value="ECO:0007669"/>
    <property type="project" value="InterPro"/>
</dbReference>
<proteinExistence type="predicted"/>
<protein>
    <recommendedName>
        <fullName evidence="6">ATPase</fullName>
    </recommendedName>
</protein>
<keyword evidence="1" id="KW-0813">Transport</keyword>
<dbReference type="Pfam" id="PF03179">
    <property type="entry name" value="V-ATPase_G"/>
    <property type="match status" value="1"/>
</dbReference>
<dbReference type="InterPro" id="IPR005124">
    <property type="entry name" value="V-ATPase_G"/>
</dbReference>
<evidence type="ECO:0000256" key="2">
    <source>
        <dbReference type="ARBA" id="ARBA00022781"/>
    </source>
</evidence>
<dbReference type="EMBL" id="DTPE01000031">
    <property type="protein sequence ID" value="HGE74642.1"/>
    <property type="molecule type" value="Genomic_DNA"/>
</dbReference>
<sequence length="109" mass="12366">MEVERTVIELISSEKTARESIEQAKSKAQDILNAAKVEGKNSVKRKIDEANKDAKNIMDKAESDAQKYSQEVDVQTKHELDELKSVYSSTKDKFVSEFLSKFLESVTHN</sequence>
<keyword evidence="2" id="KW-0375">Hydrogen ion transport</keyword>
<evidence type="ECO:0000256" key="3">
    <source>
        <dbReference type="ARBA" id="ARBA00023065"/>
    </source>
</evidence>
<evidence type="ECO:0000256" key="1">
    <source>
        <dbReference type="ARBA" id="ARBA00022448"/>
    </source>
</evidence>
<comment type="caution">
    <text evidence="5">The sequence shown here is derived from an EMBL/GenBank/DDBJ whole genome shotgun (WGS) entry which is preliminary data.</text>
</comment>
<accession>A0A7V3VS27</accession>
<dbReference type="Gene3D" id="1.20.5.2950">
    <property type="match status" value="1"/>
</dbReference>
<evidence type="ECO:0000313" key="5">
    <source>
        <dbReference type="EMBL" id="HGE74642.1"/>
    </source>
</evidence>
<evidence type="ECO:0008006" key="6">
    <source>
        <dbReference type="Google" id="ProtNLM"/>
    </source>
</evidence>
<name>A0A7V3VS27_9BACT</name>
<keyword evidence="4" id="KW-0175">Coiled coil</keyword>
<evidence type="ECO:0000256" key="4">
    <source>
        <dbReference type="SAM" id="Coils"/>
    </source>
</evidence>
<feature type="coiled-coil region" evidence="4">
    <location>
        <begin position="18"/>
        <end position="71"/>
    </location>
</feature>
<dbReference type="GO" id="GO:0016471">
    <property type="term" value="C:vacuolar proton-transporting V-type ATPase complex"/>
    <property type="evidence" value="ECO:0007669"/>
    <property type="project" value="InterPro"/>
</dbReference>
<keyword evidence="3" id="KW-0406">Ion transport</keyword>
<gene>
    <name evidence="5" type="ORF">ENX73_00765</name>
</gene>
<organism evidence="5">
    <name type="scientific">Mesoaciditoga lauensis</name>
    <dbReference type="NCBI Taxonomy" id="1495039"/>
    <lineage>
        <taxon>Bacteria</taxon>
        <taxon>Thermotogati</taxon>
        <taxon>Thermotogota</taxon>
        <taxon>Thermotogae</taxon>
        <taxon>Mesoaciditogales</taxon>
        <taxon>Mesoaciditogaceae</taxon>
        <taxon>Mesoaciditoga</taxon>
    </lineage>
</organism>